<dbReference type="AlphaFoldDB" id="A0AAV5CEF8"/>
<comment type="caution">
    <text evidence="6">The sequence shown here is derived from an EMBL/GenBank/DDBJ whole genome shotgun (WGS) entry which is preliminary data.</text>
</comment>
<dbReference type="GO" id="GO:0005506">
    <property type="term" value="F:iron ion binding"/>
    <property type="evidence" value="ECO:0007669"/>
    <property type="project" value="InterPro"/>
</dbReference>
<sequence>MGNIGPTQSPRGERQGASKNRHGHRGRHASSQLRTSSAWVTETLRLYSAAPLHESSANCEVGGPARHDAAVHGAVRDGQALALQTIAIVLGTLIQCFQWDRVDGVEVDMAQGSGLTMPKAVPLETVCTPRAAMRNVLHKL</sequence>
<keyword evidence="7" id="KW-1185">Reference proteome</keyword>
<dbReference type="GO" id="GO:0020037">
    <property type="term" value="F:heme binding"/>
    <property type="evidence" value="ECO:0007669"/>
    <property type="project" value="InterPro"/>
</dbReference>
<dbReference type="PANTHER" id="PTHR47947:SF23">
    <property type="entry name" value="CYTOCHROME P450 FAMILY PROTEIN, EXPRESSED"/>
    <property type="match status" value="1"/>
</dbReference>
<feature type="region of interest" description="Disordered" evidence="5">
    <location>
        <begin position="1"/>
        <end position="34"/>
    </location>
</feature>
<organism evidence="6 7">
    <name type="scientific">Eleusine coracana subsp. coracana</name>
    <dbReference type="NCBI Taxonomy" id="191504"/>
    <lineage>
        <taxon>Eukaryota</taxon>
        <taxon>Viridiplantae</taxon>
        <taxon>Streptophyta</taxon>
        <taxon>Embryophyta</taxon>
        <taxon>Tracheophyta</taxon>
        <taxon>Spermatophyta</taxon>
        <taxon>Magnoliopsida</taxon>
        <taxon>Liliopsida</taxon>
        <taxon>Poales</taxon>
        <taxon>Poaceae</taxon>
        <taxon>PACMAD clade</taxon>
        <taxon>Chloridoideae</taxon>
        <taxon>Cynodonteae</taxon>
        <taxon>Eleusininae</taxon>
        <taxon>Eleusine</taxon>
    </lineage>
</organism>
<dbReference type="GO" id="GO:0016705">
    <property type="term" value="F:oxidoreductase activity, acting on paired donors, with incorporation or reduction of molecular oxygen"/>
    <property type="evidence" value="ECO:0007669"/>
    <property type="project" value="InterPro"/>
</dbReference>
<dbReference type="EMBL" id="BQKI01000006">
    <property type="protein sequence ID" value="GJM96698.1"/>
    <property type="molecule type" value="Genomic_DNA"/>
</dbReference>
<evidence type="ECO:0000256" key="5">
    <source>
        <dbReference type="SAM" id="MobiDB-lite"/>
    </source>
</evidence>
<keyword evidence="2" id="KW-0479">Metal-binding</keyword>
<keyword evidence="1" id="KW-0349">Heme</keyword>
<dbReference type="InterPro" id="IPR050651">
    <property type="entry name" value="Plant_Cytochrome_P450_Monoox"/>
</dbReference>
<reference evidence="6" key="1">
    <citation type="journal article" date="2018" name="DNA Res.">
        <title>Multiple hybrid de novo genome assembly of finger millet, an orphan allotetraploid crop.</title>
        <authorList>
            <person name="Hatakeyama M."/>
            <person name="Aluri S."/>
            <person name="Balachadran M.T."/>
            <person name="Sivarajan S.R."/>
            <person name="Patrignani A."/>
            <person name="Gruter S."/>
            <person name="Poveda L."/>
            <person name="Shimizu-Inatsugi R."/>
            <person name="Baeten J."/>
            <person name="Francoijs K.J."/>
            <person name="Nataraja K.N."/>
            <person name="Reddy Y.A.N."/>
            <person name="Phadnis S."/>
            <person name="Ravikumar R.L."/>
            <person name="Schlapbach R."/>
            <person name="Sreeman S.M."/>
            <person name="Shimizu K.K."/>
        </authorList>
    </citation>
    <scope>NUCLEOTIDE SEQUENCE</scope>
</reference>
<evidence type="ECO:0000256" key="2">
    <source>
        <dbReference type="ARBA" id="ARBA00022723"/>
    </source>
</evidence>
<evidence type="ECO:0000256" key="3">
    <source>
        <dbReference type="ARBA" id="ARBA00023002"/>
    </source>
</evidence>
<gene>
    <name evidence="6" type="primary">ga13560</name>
    <name evidence="6" type="ORF">PR202_ga13560</name>
</gene>
<proteinExistence type="predicted"/>
<dbReference type="SUPFAM" id="SSF48264">
    <property type="entry name" value="Cytochrome P450"/>
    <property type="match status" value="1"/>
</dbReference>
<accession>A0AAV5CEF8</accession>
<feature type="compositionally biased region" description="Basic residues" evidence="5">
    <location>
        <begin position="19"/>
        <end position="28"/>
    </location>
</feature>
<reference evidence="6" key="2">
    <citation type="submission" date="2021-12" db="EMBL/GenBank/DDBJ databases">
        <title>Resequencing data analysis of finger millet.</title>
        <authorList>
            <person name="Hatakeyama M."/>
            <person name="Aluri S."/>
            <person name="Balachadran M.T."/>
            <person name="Sivarajan S.R."/>
            <person name="Poveda L."/>
            <person name="Shimizu-Inatsugi R."/>
            <person name="Schlapbach R."/>
            <person name="Sreeman S.M."/>
            <person name="Shimizu K.K."/>
        </authorList>
    </citation>
    <scope>NUCLEOTIDE SEQUENCE</scope>
</reference>
<dbReference type="InterPro" id="IPR036396">
    <property type="entry name" value="Cyt_P450_sf"/>
</dbReference>
<dbReference type="GO" id="GO:0004497">
    <property type="term" value="F:monooxygenase activity"/>
    <property type="evidence" value="ECO:0007669"/>
    <property type="project" value="InterPro"/>
</dbReference>
<keyword evidence="4" id="KW-0408">Iron</keyword>
<evidence type="ECO:0000256" key="1">
    <source>
        <dbReference type="ARBA" id="ARBA00022617"/>
    </source>
</evidence>
<protein>
    <submittedName>
        <fullName evidence="6">Uncharacterized protein</fullName>
    </submittedName>
</protein>
<keyword evidence="3" id="KW-0560">Oxidoreductase</keyword>
<evidence type="ECO:0000313" key="7">
    <source>
        <dbReference type="Proteomes" id="UP001054889"/>
    </source>
</evidence>
<name>A0AAV5CEF8_ELECO</name>
<dbReference type="PANTHER" id="PTHR47947">
    <property type="entry name" value="CYTOCHROME P450 82C3-RELATED"/>
    <property type="match status" value="1"/>
</dbReference>
<evidence type="ECO:0000256" key="4">
    <source>
        <dbReference type="ARBA" id="ARBA00023004"/>
    </source>
</evidence>
<feature type="compositionally biased region" description="Polar residues" evidence="5">
    <location>
        <begin position="1"/>
        <end position="10"/>
    </location>
</feature>
<dbReference type="Proteomes" id="UP001054889">
    <property type="component" value="Unassembled WGS sequence"/>
</dbReference>
<evidence type="ECO:0000313" key="6">
    <source>
        <dbReference type="EMBL" id="GJM96698.1"/>
    </source>
</evidence>